<proteinExistence type="predicted"/>
<organism evidence="1 2">
    <name type="scientific">Pseudochrobactrum kiredjianiae</name>
    <dbReference type="NCBI Taxonomy" id="386305"/>
    <lineage>
        <taxon>Bacteria</taxon>
        <taxon>Pseudomonadati</taxon>
        <taxon>Pseudomonadota</taxon>
        <taxon>Alphaproteobacteria</taxon>
        <taxon>Hyphomicrobiales</taxon>
        <taxon>Brucellaceae</taxon>
        <taxon>Pseudochrobactrum</taxon>
    </lineage>
</organism>
<dbReference type="EMBL" id="JBHTMA010000037">
    <property type="protein sequence ID" value="MFD1227633.1"/>
    <property type="molecule type" value="Genomic_DNA"/>
</dbReference>
<protein>
    <recommendedName>
        <fullName evidence="3">Invasion associated locus B family protein</fullName>
    </recommendedName>
</protein>
<keyword evidence="2" id="KW-1185">Reference proteome</keyword>
<evidence type="ECO:0000313" key="2">
    <source>
        <dbReference type="Proteomes" id="UP001597263"/>
    </source>
</evidence>
<sequence>MMLTLLYAISLWYFSLPAPPSTPPDMCLVEDGDIALSQKSIEAWTLLYAKCSCFIALAGSDQSEFSIVMVKASADQKQPRLSAMLSVAQAFPETTGELPVVLNGRNISATATPLAGTLTVELDGATDWIAAISEAKTLQIGNYHFTSAQSKTAMQELKTCYAGLKGK</sequence>
<name>A0ABW3V386_9HYPH</name>
<comment type="caution">
    <text evidence="1">The sequence shown here is derived from an EMBL/GenBank/DDBJ whole genome shotgun (WGS) entry which is preliminary data.</text>
</comment>
<gene>
    <name evidence="1" type="ORF">ACFQ35_10840</name>
</gene>
<evidence type="ECO:0000313" key="1">
    <source>
        <dbReference type="EMBL" id="MFD1227633.1"/>
    </source>
</evidence>
<dbReference type="Proteomes" id="UP001597263">
    <property type="component" value="Unassembled WGS sequence"/>
</dbReference>
<reference evidence="2" key="1">
    <citation type="journal article" date="2019" name="Int. J. Syst. Evol. Microbiol.">
        <title>The Global Catalogue of Microorganisms (GCM) 10K type strain sequencing project: providing services to taxonomists for standard genome sequencing and annotation.</title>
        <authorList>
            <consortium name="The Broad Institute Genomics Platform"/>
            <consortium name="The Broad Institute Genome Sequencing Center for Infectious Disease"/>
            <person name="Wu L."/>
            <person name="Ma J."/>
        </authorList>
    </citation>
    <scope>NUCLEOTIDE SEQUENCE [LARGE SCALE GENOMIC DNA]</scope>
    <source>
        <strain evidence="2">CCUG 49584</strain>
    </source>
</reference>
<dbReference type="RefSeq" id="WP_289386331.1">
    <property type="nucleotide sequence ID" value="NZ_JAUCBM010000002.1"/>
</dbReference>
<evidence type="ECO:0008006" key="3">
    <source>
        <dbReference type="Google" id="ProtNLM"/>
    </source>
</evidence>
<accession>A0ABW3V386</accession>